<dbReference type="OrthoDB" id="2640111at2759"/>
<dbReference type="InterPro" id="IPR001810">
    <property type="entry name" value="F-box_dom"/>
</dbReference>
<accession>A0A1J8PKR2</accession>
<protein>
    <recommendedName>
        <fullName evidence="1">F-box domain-containing protein</fullName>
    </recommendedName>
</protein>
<dbReference type="Gene3D" id="1.20.1280.50">
    <property type="match status" value="1"/>
</dbReference>
<feature type="domain" description="F-box" evidence="1">
    <location>
        <begin position="23"/>
        <end position="69"/>
    </location>
</feature>
<dbReference type="InterPro" id="IPR036047">
    <property type="entry name" value="F-box-like_dom_sf"/>
</dbReference>
<dbReference type="PROSITE" id="PS50181">
    <property type="entry name" value="FBOX"/>
    <property type="match status" value="1"/>
</dbReference>
<evidence type="ECO:0000313" key="3">
    <source>
        <dbReference type="Proteomes" id="UP000183567"/>
    </source>
</evidence>
<keyword evidence="3" id="KW-1185">Reference proteome</keyword>
<dbReference type="SMART" id="SM00256">
    <property type="entry name" value="FBOX"/>
    <property type="match status" value="1"/>
</dbReference>
<dbReference type="SUPFAM" id="SSF81383">
    <property type="entry name" value="F-box domain"/>
    <property type="match status" value="1"/>
</dbReference>
<comment type="caution">
    <text evidence="2">The sequence shown here is derived from an EMBL/GenBank/DDBJ whole genome shotgun (WGS) entry which is preliminary data.</text>
</comment>
<evidence type="ECO:0000259" key="1">
    <source>
        <dbReference type="PROSITE" id="PS50181"/>
    </source>
</evidence>
<organism evidence="2 3">
    <name type="scientific">Rhizopogon vesiculosus</name>
    <dbReference type="NCBI Taxonomy" id="180088"/>
    <lineage>
        <taxon>Eukaryota</taxon>
        <taxon>Fungi</taxon>
        <taxon>Dikarya</taxon>
        <taxon>Basidiomycota</taxon>
        <taxon>Agaricomycotina</taxon>
        <taxon>Agaricomycetes</taxon>
        <taxon>Agaricomycetidae</taxon>
        <taxon>Boletales</taxon>
        <taxon>Suillineae</taxon>
        <taxon>Rhizopogonaceae</taxon>
        <taxon>Rhizopogon</taxon>
    </lineage>
</organism>
<dbReference type="AlphaFoldDB" id="A0A1J8PKR2"/>
<evidence type="ECO:0000313" key="2">
    <source>
        <dbReference type="EMBL" id="OJA09477.1"/>
    </source>
</evidence>
<sequence length="490" mass="54686">MTRNSGYIHALRSQGSTRGSIPSINIQDLPDEVLFIILEFVDVLDADVLHKVSKLFYRLLHDECYWRTAYRKTRIPRPPGPFEGQPTSYLRETLIRSAKVQLNWPPFVWSPHPTSRITFSRAALSAAKLHLSIIHGRWLITGDSPLMLCYDTCSSDPDWATSPQIFYQPHLTANFFRCFSMTAEDGQELIFAVSDTQVGTVRRKLNLFTVAIDPGYGPFISGHVFTLDLRSSYSGVQAVATGPRLLVISAKGLEHEDPPIILDVKTFQRFQIVPSPLAPGHHVIVTSFISTSSHLFVARLLNGWETLLQVFPISQIHPQSSTDGIRVLRPSHVIRTPELRFRTWHVLRGPKYEPLTGGTRITLMLSVFGPTSMDVASLNIVHLLLDAGGNISFTSEILWALPRDTTVLADSSHDGCIRGLVCGENGRRLMPFMIDDQDKNSTACGLFSNDITMSFKQHLVLFDGYRGVLCSESVVGVGTGGWRIEVVRFA</sequence>
<dbReference type="Proteomes" id="UP000183567">
    <property type="component" value="Unassembled WGS sequence"/>
</dbReference>
<dbReference type="EMBL" id="LVVM01005908">
    <property type="protein sequence ID" value="OJA09477.1"/>
    <property type="molecule type" value="Genomic_DNA"/>
</dbReference>
<name>A0A1J8PKR2_9AGAM</name>
<proteinExistence type="predicted"/>
<reference evidence="2 3" key="1">
    <citation type="submission" date="2016-03" db="EMBL/GenBank/DDBJ databases">
        <title>Comparative genomics of the ectomycorrhizal sister species Rhizopogon vinicolor and Rhizopogon vesiculosus (Basidiomycota: Boletales) reveals a divergence of the mating type B locus.</title>
        <authorList>
            <person name="Mujic A.B."/>
            <person name="Kuo A."/>
            <person name="Tritt A."/>
            <person name="Lipzen A."/>
            <person name="Chen C."/>
            <person name="Johnson J."/>
            <person name="Sharma A."/>
            <person name="Barry K."/>
            <person name="Grigoriev I.V."/>
            <person name="Spatafora J.W."/>
        </authorList>
    </citation>
    <scope>NUCLEOTIDE SEQUENCE [LARGE SCALE GENOMIC DNA]</scope>
    <source>
        <strain evidence="2 3">AM-OR11-056</strain>
    </source>
</reference>
<gene>
    <name evidence="2" type="ORF">AZE42_05854</name>
</gene>
<dbReference type="Pfam" id="PF12937">
    <property type="entry name" value="F-box-like"/>
    <property type="match status" value="1"/>
</dbReference>
<dbReference type="STRING" id="180088.A0A1J8PKR2"/>